<evidence type="ECO:0000259" key="2">
    <source>
        <dbReference type="PROSITE" id="PS50943"/>
    </source>
</evidence>
<sequence length="94" mass="9952">MRARTVRDLGAVAREARRRRGMTQAELAQVVGISRDWVVRLERGHPRLEAQLVLDALAAAGVAVEVSDADGGPTADDDPFGQVLGGLVEGPDHG</sequence>
<dbReference type="STRING" id="419479.SAMN04488563_2584"/>
<evidence type="ECO:0000313" key="4">
    <source>
        <dbReference type="Proteomes" id="UP000182977"/>
    </source>
</evidence>
<organism evidence="3 4">
    <name type="scientific">Jiangella alkaliphila</name>
    <dbReference type="NCBI Taxonomy" id="419479"/>
    <lineage>
        <taxon>Bacteria</taxon>
        <taxon>Bacillati</taxon>
        <taxon>Actinomycetota</taxon>
        <taxon>Actinomycetes</taxon>
        <taxon>Jiangellales</taxon>
        <taxon>Jiangellaceae</taxon>
        <taxon>Jiangella</taxon>
    </lineage>
</organism>
<dbReference type="Pfam" id="PF13560">
    <property type="entry name" value="HTH_31"/>
    <property type="match status" value="1"/>
</dbReference>
<protein>
    <submittedName>
        <fullName evidence="3">Helix-turn-helix domain-containing protein</fullName>
    </submittedName>
</protein>
<dbReference type="SMART" id="SM00530">
    <property type="entry name" value="HTH_XRE"/>
    <property type="match status" value="1"/>
</dbReference>
<dbReference type="EMBL" id="LT629791">
    <property type="protein sequence ID" value="SDU54547.1"/>
    <property type="molecule type" value="Genomic_DNA"/>
</dbReference>
<reference evidence="4" key="1">
    <citation type="submission" date="2016-10" db="EMBL/GenBank/DDBJ databases">
        <authorList>
            <person name="Varghese N."/>
            <person name="Submissions S."/>
        </authorList>
    </citation>
    <scope>NUCLEOTIDE SEQUENCE [LARGE SCALE GENOMIC DNA]</scope>
    <source>
        <strain evidence="4">DSM 45079</strain>
    </source>
</reference>
<dbReference type="InterPro" id="IPR001387">
    <property type="entry name" value="Cro/C1-type_HTH"/>
</dbReference>
<feature type="region of interest" description="Disordered" evidence="1">
    <location>
        <begin position="67"/>
        <end position="94"/>
    </location>
</feature>
<dbReference type="AlphaFoldDB" id="A0A1H2JDV1"/>
<accession>A0A1H2JDV1</accession>
<dbReference type="GO" id="GO:0003677">
    <property type="term" value="F:DNA binding"/>
    <property type="evidence" value="ECO:0007669"/>
    <property type="project" value="InterPro"/>
</dbReference>
<dbReference type="PROSITE" id="PS50943">
    <property type="entry name" value="HTH_CROC1"/>
    <property type="match status" value="1"/>
</dbReference>
<dbReference type="Proteomes" id="UP000182977">
    <property type="component" value="Chromosome I"/>
</dbReference>
<dbReference type="Gene3D" id="1.10.260.40">
    <property type="entry name" value="lambda repressor-like DNA-binding domains"/>
    <property type="match status" value="1"/>
</dbReference>
<evidence type="ECO:0000256" key="1">
    <source>
        <dbReference type="SAM" id="MobiDB-lite"/>
    </source>
</evidence>
<dbReference type="RefSeq" id="WP_046769073.1">
    <property type="nucleotide sequence ID" value="NZ_KQ061230.1"/>
</dbReference>
<gene>
    <name evidence="3" type="ORF">SAMN04488563_2584</name>
</gene>
<dbReference type="CDD" id="cd00093">
    <property type="entry name" value="HTH_XRE"/>
    <property type="match status" value="1"/>
</dbReference>
<name>A0A1H2JDV1_9ACTN</name>
<evidence type="ECO:0000313" key="3">
    <source>
        <dbReference type="EMBL" id="SDU54547.1"/>
    </source>
</evidence>
<dbReference type="SUPFAM" id="SSF47413">
    <property type="entry name" value="lambda repressor-like DNA-binding domains"/>
    <property type="match status" value="1"/>
</dbReference>
<dbReference type="InterPro" id="IPR010982">
    <property type="entry name" value="Lambda_DNA-bd_dom_sf"/>
</dbReference>
<proteinExistence type="predicted"/>
<keyword evidence="4" id="KW-1185">Reference proteome</keyword>
<feature type="domain" description="HTH cro/C1-type" evidence="2">
    <location>
        <begin position="14"/>
        <end position="44"/>
    </location>
</feature>